<sequence length="174" mass="19764">MSMVETENVTIRRARAHSDTNQDDSFNNHTLDGTMHSVPGISEDEDVDIINELRKQIDGLTTKLLSANNEIDSLILENEALKKMNDNLTRKNSIYKKIVSSPIQSPFKTPKKCSKQTKETRRNKQTQTDFVMLNKSNIIEKGDQQNITVQHSSAQMELPVGTEEARITKRLSYS</sequence>
<keyword evidence="1" id="KW-0175">Coiled coil</keyword>
<feature type="region of interest" description="Disordered" evidence="2">
    <location>
        <begin position="14"/>
        <end position="39"/>
    </location>
</feature>
<accession>A0A8S1AXL2</accession>
<gene>
    <name evidence="3" type="ORF">APLA_LOCUS13584</name>
</gene>
<evidence type="ECO:0000256" key="2">
    <source>
        <dbReference type="SAM" id="MobiDB-lite"/>
    </source>
</evidence>
<evidence type="ECO:0000313" key="3">
    <source>
        <dbReference type="EMBL" id="CAB3251327.1"/>
    </source>
</evidence>
<feature type="coiled-coil region" evidence="1">
    <location>
        <begin position="50"/>
        <end position="91"/>
    </location>
</feature>
<dbReference type="Proteomes" id="UP000494256">
    <property type="component" value="Unassembled WGS sequence"/>
</dbReference>
<dbReference type="EMBL" id="CADEBD010000356">
    <property type="protein sequence ID" value="CAB3251327.1"/>
    <property type="molecule type" value="Genomic_DNA"/>
</dbReference>
<dbReference type="AlphaFoldDB" id="A0A8S1AXL2"/>
<comment type="caution">
    <text evidence="3">The sequence shown here is derived from an EMBL/GenBank/DDBJ whole genome shotgun (WGS) entry which is preliminary data.</text>
</comment>
<proteinExistence type="predicted"/>
<evidence type="ECO:0000256" key="1">
    <source>
        <dbReference type="SAM" id="Coils"/>
    </source>
</evidence>
<reference evidence="3 4" key="1">
    <citation type="submission" date="2020-04" db="EMBL/GenBank/DDBJ databases">
        <authorList>
            <person name="Wallbank WR R."/>
            <person name="Pardo Diaz C."/>
            <person name="Kozak K."/>
            <person name="Martin S."/>
            <person name="Jiggins C."/>
            <person name="Moest M."/>
            <person name="Warren A I."/>
            <person name="Byers J.R.P. K."/>
            <person name="Montejo-Kovacevich G."/>
            <person name="Yen C E."/>
        </authorList>
    </citation>
    <scope>NUCLEOTIDE SEQUENCE [LARGE SCALE GENOMIC DNA]</scope>
</reference>
<dbReference type="OrthoDB" id="77878at2759"/>
<protein>
    <submittedName>
        <fullName evidence="3">Uncharacterized protein</fullName>
    </submittedName>
</protein>
<evidence type="ECO:0000313" key="4">
    <source>
        <dbReference type="Proteomes" id="UP000494256"/>
    </source>
</evidence>
<name>A0A8S1AXL2_ARCPL</name>
<organism evidence="3 4">
    <name type="scientific">Arctia plantaginis</name>
    <name type="common">Wood tiger moth</name>
    <name type="synonym">Phalaena plantaginis</name>
    <dbReference type="NCBI Taxonomy" id="874455"/>
    <lineage>
        <taxon>Eukaryota</taxon>
        <taxon>Metazoa</taxon>
        <taxon>Ecdysozoa</taxon>
        <taxon>Arthropoda</taxon>
        <taxon>Hexapoda</taxon>
        <taxon>Insecta</taxon>
        <taxon>Pterygota</taxon>
        <taxon>Neoptera</taxon>
        <taxon>Endopterygota</taxon>
        <taxon>Lepidoptera</taxon>
        <taxon>Glossata</taxon>
        <taxon>Ditrysia</taxon>
        <taxon>Noctuoidea</taxon>
        <taxon>Erebidae</taxon>
        <taxon>Arctiinae</taxon>
        <taxon>Arctia</taxon>
    </lineage>
</organism>